<dbReference type="Proteomes" id="UP000194798">
    <property type="component" value="Unassembled WGS sequence"/>
</dbReference>
<keyword evidence="6 10" id="KW-0812">Transmembrane</keyword>
<dbReference type="AlphaFoldDB" id="A0A251X9G3"/>
<name>A0A251X9G3_9GAMM</name>
<evidence type="ECO:0000256" key="6">
    <source>
        <dbReference type="ARBA" id="ARBA00022692"/>
    </source>
</evidence>
<comment type="subcellular location">
    <subcellularLocation>
        <location evidence="1">Cell inner membrane</location>
    </subcellularLocation>
</comment>
<dbReference type="GO" id="GO:0005886">
    <property type="term" value="C:plasma membrane"/>
    <property type="evidence" value="ECO:0007669"/>
    <property type="project" value="UniProtKB-SubCell"/>
</dbReference>
<evidence type="ECO:0000256" key="8">
    <source>
        <dbReference type="ARBA" id="ARBA00022989"/>
    </source>
</evidence>
<reference evidence="12 13" key="1">
    <citation type="submission" date="2016-12" db="EMBL/GenBank/DDBJ databases">
        <title>Thioflexothrix psekupsii D3 genome sequencing and assembly.</title>
        <authorList>
            <person name="Fomenkov A."/>
            <person name="Vincze T."/>
            <person name="Grabovich M."/>
            <person name="Anton B.P."/>
            <person name="Dubinina G."/>
            <person name="Orlova M."/>
            <person name="Belousova E."/>
            <person name="Roberts R.J."/>
        </authorList>
    </citation>
    <scope>NUCLEOTIDE SEQUENCE [LARGE SCALE GENOMIC DNA]</scope>
    <source>
        <strain evidence="12">D3</strain>
    </source>
</reference>
<evidence type="ECO:0000256" key="2">
    <source>
        <dbReference type="ARBA" id="ARBA00007246"/>
    </source>
</evidence>
<keyword evidence="9 10" id="KW-0472">Membrane</keyword>
<feature type="transmembrane region" description="Helical" evidence="10">
    <location>
        <begin position="9"/>
        <end position="32"/>
    </location>
</feature>
<dbReference type="OrthoDB" id="6388271at2"/>
<keyword evidence="8 10" id="KW-1133">Transmembrane helix</keyword>
<evidence type="ECO:0000313" key="12">
    <source>
        <dbReference type="EMBL" id="OUD14313.1"/>
    </source>
</evidence>
<accession>A0A251X9G3</accession>
<dbReference type="InterPro" id="IPR049031">
    <property type="entry name" value="T2SSK_SAM-like_1st"/>
</dbReference>
<dbReference type="Pfam" id="PF21687">
    <property type="entry name" value="T2SSK_1st"/>
    <property type="match status" value="1"/>
</dbReference>
<sequence length="351" mass="40352">MPHHRVKGFILVAVLWFLLILTLIIGFFATWIQRELLAVQQLQADFRHQMAYHETRTALLYLLSTQRYTFSGITLAGMDNKTRSVSFDDFESNDWLMPIGGEIALDDQAYQGCAEALFSIQDARGLINPNFAAESALMRLLQLFDIPVEEQGPLLAKLQDYMDTDDLIRLNGAERDDYKQHGRPPPTNRFFLTAMEVKKVLDWERYPLLWQASAWPQLTSTDAFTTPNVNTAPLLVLQAYFGLSAETAQLMIEMRRQQPFIDYTQAINFVEFSSPEEVLLFPSNSVRITLWHPKANVMQQWHLTLTPFAHELMPWQIHYTHTLPLDSSYAQRTPLLLSYPICATEIPADPQ</sequence>
<evidence type="ECO:0000256" key="7">
    <source>
        <dbReference type="ARBA" id="ARBA00022927"/>
    </source>
</evidence>
<keyword evidence="13" id="KW-1185">Reference proteome</keyword>
<protein>
    <recommendedName>
        <fullName evidence="11">T2SS protein K first SAM-like domain-containing protein</fullName>
    </recommendedName>
</protein>
<evidence type="ECO:0000256" key="10">
    <source>
        <dbReference type="SAM" id="Phobius"/>
    </source>
</evidence>
<keyword evidence="3" id="KW-0813">Transport</keyword>
<keyword evidence="5" id="KW-0997">Cell inner membrane</keyword>
<evidence type="ECO:0000256" key="5">
    <source>
        <dbReference type="ARBA" id="ARBA00022519"/>
    </source>
</evidence>
<dbReference type="InterPro" id="IPR038072">
    <property type="entry name" value="GspK_central_sf"/>
</dbReference>
<evidence type="ECO:0000313" key="13">
    <source>
        <dbReference type="Proteomes" id="UP000194798"/>
    </source>
</evidence>
<dbReference type="SUPFAM" id="SSF158544">
    <property type="entry name" value="GspK insert domain-like"/>
    <property type="match status" value="1"/>
</dbReference>
<evidence type="ECO:0000256" key="4">
    <source>
        <dbReference type="ARBA" id="ARBA00022475"/>
    </source>
</evidence>
<dbReference type="EMBL" id="MSLT01000012">
    <property type="protein sequence ID" value="OUD14313.1"/>
    <property type="molecule type" value="Genomic_DNA"/>
</dbReference>
<evidence type="ECO:0000256" key="9">
    <source>
        <dbReference type="ARBA" id="ARBA00023136"/>
    </source>
</evidence>
<dbReference type="PANTHER" id="PTHR38831">
    <property type="entry name" value="TYPE II SECRETION SYSTEM PROTEIN K"/>
    <property type="match status" value="1"/>
</dbReference>
<organism evidence="12 13">
    <name type="scientific">Thioflexithrix psekupsensis</name>
    <dbReference type="NCBI Taxonomy" id="1570016"/>
    <lineage>
        <taxon>Bacteria</taxon>
        <taxon>Pseudomonadati</taxon>
        <taxon>Pseudomonadota</taxon>
        <taxon>Gammaproteobacteria</taxon>
        <taxon>Thiotrichales</taxon>
        <taxon>Thioflexithrix</taxon>
    </lineage>
</organism>
<keyword evidence="4" id="KW-1003">Cell membrane</keyword>
<gene>
    <name evidence="12" type="ORF">TPSD3_08295</name>
</gene>
<dbReference type="Gene3D" id="1.10.40.60">
    <property type="entry name" value="EpsJ-like"/>
    <property type="match status" value="2"/>
</dbReference>
<dbReference type="RefSeq" id="WP_086488095.1">
    <property type="nucleotide sequence ID" value="NZ_MSLT01000012.1"/>
</dbReference>
<evidence type="ECO:0000256" key="1">
    <source>
        <dbReference type="ARBA" id="ARBA00004533"/>
    </source>
</evidence>
<keyword evidence="7" id="KW-0653">Protein transport</keyword>
<proteinExistence type="inferred from homology"/>
<evidence type="ECO:0000259" key="11">
    <source>
        <dbReference type="Pfam" id="PF21687"/>
    </source>
</evidence>
<evidence type="ECO:0000256" key="3">
    <source>
        <dbReference type="ARBA" id="ARBA00022448"/>
    </source>
</evidence>
<comment type="caution">
    <text evidence="12">The sequence shown here is derived from an EMBL/GenBank/DDBJ whole genome shotgun (WGS) entry which is preliminary data.</text>
</comment>
<dbReference type="PANTHER" id="PTHR38831:SF2">
    <property type="entry name" value="TYPE II SECRETION SYSTEM PROTEIN K"/>
    <property type="match status" value="1"/>
</dbReference>
<dbReference type="InterPro" id="IPR005628">
    <property type="entry name" value="GspK"/>
</dbReference>
<dbReference type="GO" id="GO:0009306">
    <property type="term" value="P:protein secretion"/>
    <property type="evidence" value="ECO:0007669"/>
    <property type="project" value="InterPro"/>
</dbReference>
<feature type="domain" description="T2SS protein K first SAM-like" evidence="11">
    <location>
        <begin position="129"/>
        <end position="200"/>
    </location>
</feature>
<comment type="similarity">
    <text evidence="2">Belongs to the GSP K family.</text>
</comment>